<dbReference type="SMART" id="SM01004">
    <property type="entry name" value="ALAD"/>
    <property type="match status" value="1"/>
</dbReference>
<keyword evidence="10 17" id="KW-0456">Lyase</keyword>
<organism evidence="20 21">
    <name type="scientific">Schizopora paradoxa</name>
    <dbReference type="NCBI Taxonomy" id="27342"/>
    <lineage>
        <taxon>Eukaryota</taxon>
        <taxon>Fungi</taxon>
        <taxon>Dikarya</taxon>
        <taxon>Basidiomycota</taxon>
        <taxon>Agaricomycotina</taxon>
        <taxon>Agaricomycetes</taxon>
        <taxon>Hymenochaetales</taxon>
        <taxon>Schizoporaceae</taxon>
        <taxon>Schizopora</taxon>
    </lineage>
</organism>
<evidence type="ECO:0000256" key="4">
    <source>
        <dbReference type="ARBA" id="ARBA00011823"/>
    </source>
</evidence>
<evidence type="ECO:0000256" key="3">
    <source>
        <dbReference type="ARBA" id="ARBA00008055"/>
    </source>
</evidence>
<evidence type="ECO:0000256" key="18">
    <source>
        <dbReference type="RuleBase" id="RU004161"/>
    </source>
</evidence>
<evidence type="ECO:0000256" key="17">
    <source>
        <dbReference type="RuleBase" id="RU000515"/>
    </source>
</evidence>
<evidence type="ECO:0000256" key="13">
    <source>
        <dbReference type="ARBA" id="ARBA00047651"/>
    </source>
</evidence>
<dbReference type="FunCoup" id="A0A0H2R233">
    <property type="interactions" value="456"/>
</dbReference>
<comment type="similarity">
    <text evidence="3 18">Belongs to the ALAD family.</text>
</comment>
<feature type="binding site" evidence="16">
    <location>
        <position position="160"/>
    </location>
    <ligand>
        <name>Zn(2+)</name>
        <dbReference type="ChEBI" id="CHEBI:29105"/>
        <note>catalytic</note>
    </ligand>
</feature>
<feature type="binding site" evidence="15">
    <location>
        <position position="317"/>
    </location>
    <ligand>
        <name>5-aminolevulinate</name>
        <dbReference type="ChEBI" id="CHEBI:356416"/>
        <label>2</label>
    </ligand>
</feature>
<reference evidence="20 21" key="1">
    <citation type="submission" date="2015-04" db="EMBL/GenBank/DDBJ databases">
        <title>Complete genome sequence of Schizopora paradoxa KUC8140, a cosmopolitan wood degrader in East Asia.</title>
        <authorList>
            <consortium name="DOE Joint Genome Institute"/>
            <person name="Min B."/>
            <person name="Park H."/>
            <person name="Jang Y."/>
            <person name="Kim J.-J."/>
            <person name="Kim K.H."/>
            <person name="Pangilinan J."/>
            <person name="Lipzen A."/>
            <person name="Riley R."/>
            <person name="Grigoriev I.V."/>
            <person name="Spatafora J.W."/>
            <person name="Choi I.-G."/>
        </authorList>
    </citation>
    <scope>NUCLEOTIDE SEQUENCE [LARGE SCALE GENOMIC DNA]</scope>
    <source>
        <strain evidence="20 21">KUC8140</strain>
    </source>
</reference>
<keyword evidence="9" id="KW-0350">Heme biosynthesis</keyword>
<feature type="active site" description="Schiff-base intermediate with substrate" evidence="14">
    <location>
        <position position="290"/>
    </location>
</feature>
<evidence type="ECO:0000256" key="8">
    <source>
        <dbReference type="ARBA" id="ARBA00022833"/>
    </source>
</evidence>
<protein>
    <recommendedName>
        <fullName evidence="6 17">Delta-aminolevulinic acid dehydratase</fullName>
        <ecNumber evidence="5 17">4.2.1.24</ecNumber>
    </recommendedName>
</protein>
<evidence type="ECO:0000313" key="21">
    <source>
        <dbReference type="Proteomes" id="UP000053477"/>
    </source>
</evidence>
<dbReference type="PANTHER" id="PTHR11458:SF0">
    <property type="entry name" value="DELTA-AMINOLEVULINIC ACID DEHYDRATASE"/>
    <property type="match status" value="1"/>
</dbReference>
<dbReference type="UniPathway" id="UPA00251">
    <property type="reaction ID" value="UER00318"/>
</dbReference>
<accession>A0A0H2R233</accession>
<evidence type="ECO:0000256" key="10">
    <source>
        <dbReference type="ARBA" id="ARBA00023239"/>
    </source>
</evidence>
<dbReference type="PIRSF" id="PIRSF001415">
    <property type="entry name" value="Porphbilin_synth"/>
    <property type="match status" value="1"/>
</dbReference>
<feature type="binding site" evidence="16">
    <location>
        <position position="170"/>
    </location>
    <ligand>
        <name>Zn(2+)</name>
        <dbReference type="ChEBI" id="CHEBI:29105"/>
        <note>catalytic</note>
    </ligand>
</feature>
<evidence type="ECO:0000256" key="6">
    <source>
        <dbReference type="ARBA" id="ARBA00020771"/>
    </source>
</evidence>
<evidence type="ECO:0000256" key="19">
    <source>
        <dbReference type="SAM" id="MobiDB-lite"/>
    </source>
</evidence>
<dbReference type="Pfam" id="PF00490">
    <property type="entry name" value="ALAD"/>
    <property type="match status" value="1"/>
</dbReference>
<keyword evidence="7 16" id="KW-0479">Metal-binding</keyword>
<feature type="binding site" evidence="15">
    <location>
        <position position="259"/>
    </location>
    <ligand>
        <name>5-aminolevulinate</name>
        <dbReference type="ChEBI" id="CHEBI:356416"/>
        <label>1</label>
    </ligand>
</feature>
<comment type="cofactor">
    <cofactor evidence="1">
        <name>Zn(2+)</name>
        <dbReference type="ChEBI" id="CHEBI:29105"/>
    </cofactor>
</comment>
<comment type="pathway">
    <text evidence="2">Porphyrin-containing compound metabolism; protoporphyrin-IX biosynthesis; coproporphyrinogen-III from 5-aminolevulinate: step 1/4.</text>
</comment>
<feature type="region of interest" description="Disordered" evidence="19">
    <location>
        <begin position="1"/>
        <end position="34"/>
    </location>
</feature>
<feature type="binding site" evidence="16">
    <location>
        <position position="162"/>
    </location>
    <ligand>
        <name>Zn(2+)</name>
        <dbReference type="ChEBI" id="CHEBI:29105"/>
        <note>catalytic</note>
    </ligand>
</feature>
<dbReference type="Gene3D" id="3.20.20.70">
    <property type="entry name" value="Aldolase class I"/>
    <property type="match status" value="1"/>
</dbReference>
<dbReference type="STRING" id="27342.A0A0H2R233"/>
<evidence type="ECO:0000256" key="14">
    <source>
        <dbReference type="PIRSR" id="PIRSR001415-1"/>
    </source>
</evidence>
<dbReference type="GO" id="GO:0006782">
    <property type="term" value="P:protoporphyrinogen IX biosynthetic process"/>
    <property type="evidence" value="ECO:0007669"/>
    <property type="project" value="UniProtKB-UniPathway"/>
</dbReference>
<gene>
    <name evidence="20" type="ORF">SCHPADRAFT_1002673</name>
</gene>
<evidence type="ECO:0000256" key="7">
    <source>
        <dbReference type="ARBA" id="ARBA00022723"/>
    </source>
</evidence>
<keyword evidence="8 16" id="KW-0862">Zinc</keyword>
<name>A0A0H2R233_9AGAM</name>
<comment type="function">
    <text evidence="12">Catalyzes an early step in the biosynthesis of tetrapyrroles. Binds two molecules of 5-aminolevulinate per subunit, each at a distinct site, and catalyzes their condensation to form porphobilinogen.</text>
</comment>
<evidence type="ECO:0000256" key="16">
    <source>
        <dbReference type="PIRSR" id="PIRSR001415-3"/>
    </source>
</evidence>
<evidence type="ECO:0000256" key="9">
    <source>
        <dbReference type="ARBA" id="ARBA00023133"/>
    </source>
</evidence>
<dbReference type="InParanoid" id="A0A0H2R233"/>
<evidence type="ECO:0000256" key="15">
    <source>
        <dbReference type="PIRSR" id="PIRSR001415-2"/>
    </source>
</evidence>
<dbReference type="SUPFAM" id="SSF51569">
    <property type="entry name" value="Aldolase"/>
    <property type="match status" value="1"/>
</dbReference>
<dbReference type="InterPro" id="IPR001731">
    <property type="entry name" value="ALAD"/>
</dbReference>
<comment type="subunit">
    <text evidence="4 17">Homooctamer.</text>
</comment>
<dbReference type="EMBL" id="KQ086261">
    <property type="protein sequence ID" value="KLO05849.1"/>
    <property type="molecule type" value="Genomic_DNA"/>
</dbReference>
<keyword evidence="11 17" id="KW-0627">Porphyrin biosynthesis</keyword>
<dbReference type="GO" id="GO:0005829">
    <property type="term" value="C:cytosol"/>
    <property type="evidence" value="ECO:0007669"/>
    <property type="project" value="TreeGrafter"/>
</dbReference>
<proteinExistence type="inferred from homology"/>
<evidence type="ECO:0000313" key="20">
    <source>
        <dbReference type="EMBL" id="KLO05849.1"/>
    </source>
</evidence>
<evidence type="ECO:0000256" key="11">
    <source>
        <dbReference type="ARBA" id="ARBA00023244"/>
    </source>
</evidence>
<dbReference type="PROSITE" id="PS00169">
    <property type="entry name" value="D_ALA_DEHYDRATASE"/>
    <property type="match status" value="1"/>
</dbReference>
<keyword evidence="21" id="KW-1185">Reference proteome</keyword>
<comment type="catalytic activity">
    <reaction evidence="13 17">
        <text>2 5-aminolevulinate = porphobilinogen + 2 H2O + H(+)</text>
        <dbReference type="Rhea" id="RHEA:24064"/>
        <dbReference type="ChEBI" id="CHEBI:15377"/>
        <dbReference type="ChEBI" id="CHEBI:15378"/>
        <dbReference type="ChEBI" id="CHEBI:58126"/>
        <dbReference type="ChEBI" id="CHEBI:356416"/>
        <dbReference type="EC" id="4.2.1.24"/>
    </reaction>
</comment>
<feature type="binding site" evidence="15">
    <location>
        <position position="356"/>
    </location>
    <ligand>
        <name>5-aminolevulinate</name>
        <dbReference type="ChEBI" id="CHEBI:356416"/>
        <label>2</label>
    </ligand>
</feature>
<dbReference type="OrthoDB" id="1530at2759"/>
<feature type="active site" description="Schiff-base intermediate with substrate" evidence="14">
    <location>
        <position position="237"/>
    </location>
</feature>
<dbReference type="AlphaFoldDB" id="A0A0H2R233"/>
<dbReference type="PANTHER" id="PTHR11458">
    <property type="entry name" value="DELTA-AMINOLEVULINIC ACID DEHYDRATASE"/>
    <property type="match status" value="1"/>
</dbReference>
<dbReference type="FunFam" id="3.20.20.70:FF:000048">
    <property type="entry name" value="Delta-aminolevulinic acid dehydratase"/>
    <property type="match status" value="1"/>
</dbReference>
<dbReference type="PRINTS" id="PR00144">
    <property type="entry name" value="DALDHYDRTASE"/>
</dbReference>
<dbReference type="EC" id="4.2.1.24" evidence="5 17"/>
<evidence type="ECO:0000256" key="1">
    <source>
        <dbReference type="ARBA" id="ARBA00001947"/>
    </source>
</evidence>
<evidence type="ECO:0000256" key="2">
    <source>
        <dbReference type="ARBA" id="ARBA00004694"/>
    </source>
</evidence>
<dbReference type="CDD" id="cd04824">
    <property type="entry name" value="eu_ALAD_PBGS_cysteine_rich"/>
    <property type="match status" value="1"/>
</dbReference>
<dbReference type="GO" id="GO:0008270">
    <property type="term" value="F:zinc ion binding"/>
    <property type="evidence" value="ECO:0007669"/>
    <property type="project" value="TreeGrafter"/>
</dbReference>
<evidence type="ECO:0000256" key="12">
    <source>
        <dbReference type="ARBA" id="ARBA00025628"/>
    </source>
</evidence>
<sequence length="367" mass="39660">MSFFLRGSKTDWPGQPASAASPSDPSYPPTAAFPPTSSSMDISSILQGGYQHPLSRSWQSRRQLTKSMLMYPIFITDDPDASVEIKTLPGQRRWGVNRLEEFLGPLVKKGLKSVILFGVPMNCEKDERGTPADDPSGPVIQATKKIASLFPSIYIAADVCLCEYTSHGHCGVLHADGSINTEPSVARIAEVAVNYARAGVHCVAPSDMMDGRIKAIKRGLIDAGFGNRCTLMSYSAKFASSLYGPFRDAAGSAPSFGDRKCYQLPPSAKGLARRAILRDANEGADILMVKPALPYLDIISDAAQIAPDHPLACYQVSGEYAMVCAGADAGVYELRTMAFETVDSMLRAGATLILTYFTPQFLDWLEL</sequence>
<dbReference type="GO" id="GO:0004655">
    <property type="term" value="F:porphobilinogen synthase activity"/>
    <property type="evidence" value="ECO:0007669"/>
    <property type="project" value="UniProtKB-EC"/>
</dbReference>
<dbReference type="NCBIfam" id="NF006762">
    <property type="entry name" value="PRK09283.1"/>
    <property type="match status" value="1"/>
</dbReference>
<feature type="binding site" evidence="15">
    <location>
        <position position="247"/>
    </location>
    <ligand>
        <name>5-aminolevulinate</name>
        <dbReference type="ChEBI" id="CHEBI:356416"/>
        <label>1</label>
    </ligand>
</feature>
<dbReference type="InterPro" id="IPR030656">
    <property type="entry name" value="ALAD_AS"/>
</dbReference>
<dbReference type="Proteomes" id="UP000053477">
    <property type="component" value="Unassembled WGS sequence"/>
</dbReference>
<evidence type="ECO:0000256" key="5">
    <source>
        <dbReference type="ARBA" id="ARBA00012053"/>
    </source>
</evidence>
<dbReference type="InterPro" id="IPR013785">
    <property type="entry name" value="Aldolase_TIM"/>
</dbReference>